<dbReference type="SUPFAM" id="SSF52374">
    <property type="entry name" value="Nucleotidylyl transferase"/>
    <property type="match status" value="1"/>
</dbReference>
<dbReference type="InterPro" id="IPR050385">
    <property type="entry name" value="Archaeal_FAD_synthase"/>
</dbReference>
<evidence type="ECO:0000256" key="2">
    <source>
        <dbReference type="ARBA" id="ARBA00022695"/>
    </source>
</evidence>
<protein>
    <recommendedName>
        <fullName evidence="3">Cytidyltransferase-like domain-containing protein</fullName>
    </recommendedName>
</protein>
<dbReference type="Pfam" id="PF01467">
    <property type="entry name" value="CTP_transf_like"/>
    <property type="match status" value="1"/>
</dbReference>
<dbReference type="PANTHER" id="PTHR43793:SF1">
    <property type="entry name" value="FAD SYNTHASE"/>
    <property type="match status" value="1"/>
</dbReference>
<dbReference type="InterPro" id="IPR014729">
    <property type="entry name" value="Rossmann-like_a/b/a_fold"/>
</dbReference>
<dbReference type="AlphaFoldDB" id="A0A1F4UWG4"/>
<dbReference type="Gene3D" id="3.40.50.620">
    <property type="entry name" value="HUPs"/>
    <property type="match status" value="1"/>
</dbReference>
<dbReference type="NCBIfam" id="TIGR00125">
    <property type="entry name" value="cyt_tran_rel"/>
    <property type="match status" value="1"/>
</dbReference>
<comment type="caution">
    <text evidence="4">The sequence shown here is derived from an EMBL/GenBank/DDBJ whole genome shotgun (WGS) entry which is preliminary data.</text>
</comment>
<dbReference type="EMBL" id="MEVF01000040">
    <property type="protein sequence ID" value="OGC48533.1"/>
    <property type="molecule type" value="Genomic_DNA"/>
</dbReference>
<keyword evidence="2" id="KW-0548">Nucleotidyltransferase</keyword>
<dbReference type="InterPro" id="IPR004821">
    <property type="entry name" value="Cyt_trans-like"/>
</dbReference>
<accession>A0A1F4UWG4</accession>
<evidence type="ECO:0000256" key="1">
    <source>
        <dbReference type="ARBA" id="ARBA00022679"/>
    </source>
</evidence>
<evidence type="ECO:0000313" key="4">
    <source>
        <dbReference type="EMBL" id="OGC48533.1"/>
    </source>
</evidence>
<feature type="domain" description="Cytidyltransferase-like" evidence="3">
    <location>
        <begin position="27"/>
        <end position="159"/>
    </location>
</feature>
<reference evidence="4 5" key="1">
    <citation type="journal article" date="2016" name="Nat. Commun.">
        <title>Thousands of microbial genomes shed light on interconnected biogeochemical processes in an aquifer system.</title>
        <authorList>
            <person name="Anantharaman K."/>
            <person name="Brown C.T."/>
            <person name="Hug L.A."/>
            <person name="Sharon I."/>
            <person name="Castelle C.J."/>
            <person name="Probst A.J."/>
            <person name="Thomas B.C."/>
            <person name="Singh A."/>
            <person name="Wilkins M.J."/>
            <person name="Karaoz U."/>
            <person name="Brodie E.L."/>
            <person name="Williams K.H."/>
            <person name="Hubbard S.S."/>
            <person name="Banfield J.F."/>
        </authorList>
    </citation>
    <scope>NUCLEOTIDE SEQUENCE [LARGE SCALE GENOMIC DNA]</scope>
</reference>
<gene>
    <name evidence="4" type="ORF">A3A69_01690</name>
</gene>
<organism evidence="4 5">
    <name type="scientific">candidate division WWE3 bacterium RIFCSPLOWO2_01_FULL_37_15</name>
    <dbReference type="NCBI Taxonomy" id="1802622"/>
    <lineage>
        <taxon>Bacteria</taxon>
        <taxon>Katanobacteria</taxon>
    </lineage>
</organism>
<evidence type="ECO:0000313" key="5">
    <source>
        <dbReference type="Proteomes" id="UP000177458"/>
    </source>
</evidence>
<proteinExistence type="predicted"/>
<name>A0A1F4UWG4_UNCKA</name>
<dbReference type="GO" id="GO:0016779">
    <property type="term" value="F:nucleotidyltransferase activity"/>
    <property type="evidence" value="ECO:0007669"/>
    <property type="project" value="UniProtKB-KW"/>
</dbReference>
<dbReference type="PANTHER" id="PTHR43793">
    <property type="entry name" value="FAD SYNTHASE"/>
    <property type="match status" value="1"/>
</dbReference>
<sequence length="164" mass="19341">MGYYLKQKTIVDVAHQLRILNKKVVFTHGTFDLFHAGHSYFLSQSKKEGDILIVGVDSDKKVSKVKGLPRPIIPQLYRIEMLLNHKDVDFVFLIDEISSNEEKYYLEIYEKLFPHLMTYGRNFEYRNQFLKKNYQIKGVKYKKISKVFKEAISASKIIQKIKES</sequence>
<dbReference type="Proteomes" id="UP000177458">
    <property type="component" value="Unassembled WGS sequence"/>
</dbReference>
<keyword evidence="1" id="KW-0808">Transferase</keyword>
<evidence type="ECO:0000259" key="3">
    <source>
        <dbReference type="Pfam" id="PF01467"/>
    </source>
</evidence>